<comment type="caution">
    <text evidence="1">The sequence shown here is derived from an EMBL/GenBank/DDBJ whole genome shotgun (WGS) entry which is preliminary data.</text>
</comment>
<organism evidence="1 2">
    <name type="scientific">[Clostridium] asparagiforme DSM 15981</name>
    <dbReference type="NCBI Taxonomy" id="518636"/>
    <lineage>
        <taxon>Bacteria</taxon>
        <taxon>Bacillati</taxon>
        <taxon>Bacillota</taxon>
        <taxon>Clostridia</taxon>
        <taxon>Lachnospirales</taxon>
        <taxon>Lachnospiraceae</taxon>
        <taxon>Enterocloster</taxon>
    </lineage>
</organism>
<keyword evidence="2" id="KW-1185">Reference proteome</keyword>
<dbReference type="AlphaFoldDB" id="C0CX30"/>
<accession>C0CX30</accession>
<evidence type="ECO:0000313" key="2">
    <source>
        <dbReference type="Proteomes" id="UP000004756"/>
    </source>
</evidence>
<dbReference type="HOGENOM" id="CLU_2988391_0_0_9"/>
<name>C0CX30_9FIRM</name>
<dbReference type="EMBL" id="ACCJ01000074">
    <property type="protein sequence ID" value="EEG56361.1"/>
    <property type="molecule type" value="Genomic_DNA"/>
</dbReference>
<gene>
    <name evidence="1" type="ORF">CLOSTASPAR_01551</name>
</gene>
<sequence length="57" mass="6169">MEAGKITSQSKLRVVSSQGPALIQTEGKVLYMSDGCTLVDEYTVQTPEEGSGFIIFK</sequence>
<protein>
    <submittedName>
        <fullName evidence="1">Uncharacterized protein</fullName>
    </submittedName>
</protein>
<reference evidence="1 2" key="1">
    <citation type="submission" date="2009-02" db="EMBL/GenBank/DDBJ databases">
        <title>Draft genome sequence of Clostridium asparagiforme (DSM 15981).</title>
        <authorList>
            <person name="Sudarsanam P."/>
            <person name="Ley R."/>
            <person name="Guruge J."/>
            <person name="Turnbaugh P.J."/>
            <person name="Mahowald M."/>
            <person name="Liep D."/>
            <person name="Gordon J."/>
        </authorList>
    </citation>
    <scope>NUCLEOTIDE SEQUENCE [LARGE SCALE GENOMIC DNA]</scope>
    <source>
        <strain evidence="1 2">DSM 15981</strain>
    </source>
</reference>
<dbReference type="Proteomes" id="UP000004756">
    <property type="component" value="Unassembled WGS sequence"/>
</dbReference>
<evidence type="ECO:0000313" key="1">
    <source>
        <dbReference type="EMBL" id="EEG56361.1"/>
    </source>
</evidence>
<proteinExistence type="predicted"/>